<evidence type="ECO:0000313" key="2">
    <source>
        <dbReference type="Proteomes" id="UP000251842"/>
    </source>
</evidence>
<protein>
    <recommendedName>
        <fullName evidence="3">Lipoprotein</fullName>
    </recommendedName>
</protein>
<dbReference type="EMBL" id="CP029556">
    <property type="protein sequence ID" value="AXA83575.1"/>
    <property type="molecule type" value="Genomic_DNA"/>
</dbReference>
<organism evidence="1 2">
    <name type="scientific">Solilutibacter oculi</name>
    <dbReference type="NCBI Taxonomy" id="2698682"/>
    <lineage>
        <taxon>Bacteria</taxon>
        <taxon>Pseudomonadati</taxon>
        <taxon>Pseudomonadota</taxon>
        <taxon>Gammaproteobacteria</taxon>
        <taxon>Lysobacterales</taxon>
        <taxon>Lysobacteraceae</taxon>
        <taxon>Solilutibacter</taxon>
    </lineage>
</organism>
<gene>
    <name evidence="1" type="ORF">DCD74_01700</name>
</gene>
<dbReference type="Proteomes" id="UP000251842">
    <property type="component" value="Chromosome"/>
</dbReference>
<dbReference type="KEGG" id="lue:DCD74_01700"/>
<sequence>MMRRDADDKWLKYAMLALCLLVLAACKPRASGEPVEAPGGTAGVPVDEDRAKYEFVAMIDGVWRTQQEHVAEEDETIFRLGHMVDTAMFVNRNGVGMDVLTDQVNLANQSITFGFRESPTKEKMTLRLLPEGEGLRVTYADGRTETLTFLRDWNDLDTALVQAAEEKPMLSTAIGQLNAAPITGWASTVDCNAASEFRARTVCKNEDLLRLDRDMASRFKTLGERGVDAATTRAAAIKQLDACNDSLCLAKAYGDWIRYIDQNYATGEPVTE</sequence>
<dbReference type="PROSITE" id="PS51257">
    <property type="entry name" value="PROKAR_LIPOPROTEIN"/>
    <property type="match status" value="1"/>
</dbReference>
<dbReference type="AlphaFoldDB" id="A0A344J3G5"/>
<name>A0A344J3G5_9GAMM</name>
<keyword evidence="2" id="KW-1185">Reference proteome</keyword>
<dbReference type="OrthoDB" id="5983279at2"/>
<proteinExistence type="predicted"/>
<evidence type="ECO:0008006" key="3">
    <source>
        <dbReference type="Google" id="ProtNLM"/>
    </source>
</evidence>
<evidence type="ECO:0000313" key="1">
    <source>
        <dbReference type="EMBL" id="AXA83575.1"/>
    </source>
</evidence>
<reference evidence="2" key="1">
    <citation type="submission" date="2018-05" db="EMBL/GenBank/DDBJ databases">
        <title>Luteimonas pekinense sp. nov., isolated from human Meibomian gland secretions, Beijing, China.</title>
        <authorList>
            <person name="Wen T."/>
            <person name="Bai H."/>
            <person name="Lv H."/>
        </authorList>
    </citation>
    <scope>NUCLEOTIDE SEQUENCE [LARGE SCALE GENOMIC DNA]</scope>
    <source>
        <strain evidence="2">83-4</strain>
    </source>
</reference>
<accession>A0A344J3G5</accession>